<sequence>MDPAVAPSSSSSRAPPFSLVEFRNLVSAALDSPDPIPFSESSPLFSVSYTPLESEQNGSRVRQIIQKFKKRATSLVRRPSTRTTAVVRANSPEYHIPELRLSANVSCDEFAPYLPLVTQYERRSPYVRPMSTCRSTPFLPSQYSLTNLYDLSNSSHTSFTPSPTRTSCSSGSTSSESQYPTTPLNTVFEANRRWSRCSTDETYENPSDPFAKPIVPVSCFHTYTPAITKPSSRPPRRRARLPLSPTKPPPVSPIPALPPLPHPYRRATPLMFPESPTPPSRSRSESVSRSLSRKDSSNSLLDAFPAPPTHTPTPPVTPTRPRRCRASSPFPFTPTRSPDAGADWLDLSSSPGSLVDGASSASGHSDVDVFHSACSGASCL</sequence>
<evidence type="ECO:0000313" key="3">
    <source>
        <dbReference type="Proteomes" id="UP001218218"/>
    </source>
</evidence>
<evidence type="ECO:0000313" key="2">
    <source>
        <dbReference type="EMBL" id="KAJ7300826.1"/>
    </source>
</evidence>
<protein>
    <submittedName>
        <fullName evidence="2">Uncharacterized protein</fullName>
    </submittedName>
</protein>
<dbReference type="EMBL" id="JARIHO010000151">
    <property type="protein sequence ID" value="KAJ7300826.1"/>
    <property type="molecule type" value="Genomic_DNA"/>
</dbReference>
<comment type="caution">
    <text evidence="2">The sequence shown here is derived from an EMBL/GenBank/DDBJ whole genome shotgun (WGS) entry which is preliminary data.</text>
</comment>
<feature type="compositionally biased region" description="Low complexity" evidence="1">
    <location>
        <begin position="327"/>
        <end position="338"/>
    </location>
</feature>
<feature type="region of interest" description="Disordered" evidence="1">
    <location>
        <begin position="155"/>
        <end position="185"/>
    </location>
</feature>
<organism evidence="2 3">
    <name type="scientific">Mycena albidolilacea</name>
    <dbReference type="NCBI Taxonomy" id="1033008"/>
    <lineage>
        <taxon>Eukaryota</taxon>
        <taxon>Fungi</taxon>
        <taxon>Dikarya</taxon>
        <taxon>Basidiomycota</taxon>
        <taxon>Agaricomycotina</taxon>
        <taxon>Agaricomycetes</taxon>
        <taxon>Agaricomycetidae</taxon>
        <taxon>Agaricales</taxon>
        <taxon>Marasmiineae</taxon>
        <taxon>Mycenaceae</taxon>
        <taxon>Mycena</taxon>
    </lineage>
</organism>
<dbReference type="Proteomes" id="UP001218218">
    <property type="component" value="Unassembled WGS sequence"/>
</dbReference>
<name>A0AAD6YX03_9AGAR</name>
<gene>
    <name evidence="2" type="ORF">DFH08DRAFT_1090443</name>
</gene>
<evidence type="ECO:0000256" key="1">
    <source>
        <dbReference type="SAM" id="MobiDB-lite"/>
    </source>
</evidence>
<dbReference type="AlphaFoldDB" id="A0AAD6YX03"/>
<feature type="region of interest" description="Disordered" evidence="1">
    <location>
        <begin position="225"/>
        <end position="342"/>
    </location>
</feature>
<feature type="compositionally biased region" description="Basic and acidic residues" evidence="1">
    <location>
        <begin position="282"/>
        <end position="296"/>
    </location>
</feature>
<feature type="compositionally biased region" description="Low complexity" evidence="1">
    <location>
        <begin position="155"/>
        <end position="181"/>
    </location>
</feature>
<proteinExistence type="predicted"/>
<feature type="compositionally biased region" description="Pro residues" evidence="1">
    <location>
        <begin position="305"/>
        <end position="318"/>
    </location>
</feature>
<reference evidence="2" key="1">
    <citation type="submission" date="2023-03" db="EMBL/GenBank/DDBJ databases">
        <title>Massive genome expansion in bonnet fungi (Mycena s.s.) driven by repeated elements and novel gene families across ecological guilds.</title>
        <authorList>
            <consortium name="Lawrence Berkeley National Laboratory"/>
            <person name="Harder C.B."/>
            <person name="Miyauchi S."/>
            <person name="Viragh M."/>
            <person name="Kuo A."/>
            <person name="Thoen E."/>
            <person name="Andreopoulos B."/>
            <person name="Lu D."/>
            <person name="Skrede I."/>
            <person name="Drula E."/>
            <person name="Henrissat B."/>
            <person name="Morin E."/>
            <person name="Kohler A."/>
            <person name="Barry K."/>
            <person name="LaButti K."/>
            <person name="Morin E."/>
            <person name="Salamov A."/>
            <person name="Lipzen A."/>
            <person name="Mereny Z."/>
            <person name="Hegedus B."/>
            <person name="Baldrian P."/>
            <person name="Stursova M."/>
            <person name="Weitz H."/>
            <person name="Taylor A."/>
            <person name="Grigoriev I.V."/>
            <person name="Nagy L.G."/>
            <person name="Martin F."/>
            <person name="Kauserud H."/>
        </authorList>
    </citation>
    <scope>NUCLEOTIDE SEQUENCE</scope>
    <source>
        <strain evidence="2">CBHHK002</strain>
    </source>
</reference>
<dbReference type="PRINTS" id="PR01217">
    <property type="entry name" value="PRICHEXTENSN"/>
</dbReference>
<accession>A0AAD6YX03</accession>
<feature type="compositionally biased region" description="Pro residues" evidence="1">
    <location>
        <begin position="245"/>
        <end position="262"/>
    </location>
</feature>
<keyword evidence="3" id="KW-1185">Reference proteome</keyword>